<dbReference type="GO" id="GO:0043565">
    <property type="term" value="F:sequence-specific DNA binding"/>
    <property type="evidence" value="ECO:0007669"/>
    <property type="project" value="InterPro"/>
</dbReference>
<dbReference type="SUPFAM" id="SSF52540">
    <property type="entry name" value="P-loop containing nucleoside triphosphate hydrolases"/>
    <property type="match status" value="1"/>
</dbReference>
<dbReference type="InterPro" id="IPR025662">
    <property type="entry name" value="Sigma_54_int_dom_ATP-bd_1"/>
</dbReference>
<dbReference type="InterPro" id="IPR009875">
    <property type="entry name" value="PilZ_domain"/>
</dbReference>
<keyword evidence="4" id="KW-0804">Transcription</keyword>
<dbReference type="Gene3D" id="2.40.10.220">
    <property type="entry name" value="predicted glycosyltransferase like domains"/>
    <property type="match status" value="1"/>
</dbReference>
<dbReference type="SUPFAM" id="SSF46689">
    <property type="entry name" value="Homeodomain-like"/>
    <property type="match status" value="1"/>
</dbReference>
<gene>
    <name evidence="6" type="ORF">UBAL3_94240091</name>
</gene>
<dbReference type="Gene3D" id="3.40.50.300">
    <property type="entry name" value="P-loop containing nucleotide triphosphate hydrolases"/>
    <property type="match status" value="1"/>
</dbReference>
<dbReference type="PROSITE" id="PS50045">
    <property type="entry name" value="SIGMA54_INTERACT_4"/>
    <property type="match status" value="1"/>
</dbReference>
<dbReference type="InterPro" id="IPR027417">
    <property type="entry name" value="P-loop_NTPase"/>
</dbReference>
<dbReference type="FunFam" id="3.40.50.300:FF:000006">
    <property type="entry name" value="DNA-binding transcriptional regulator NtrC"/>
    <property type="match status" value="1"/>
</dbReference>
<dbReference type="InterPro" id="IPR002197">
    <property type="entry name" value="HTH_Fis"/>
</dbReference>
<evidence type="ECO:0000259" key="5">
    <source>
        <dbReference type="PROSITE" id="PS50045"/>
    </source>
</evidence>
<evidence type="ECO:0000313" key="7">
    <source>
        <dbReference type="Proteomes" id="UP000009374"/>
    </source>
</evidence>
<evidence type="ECO:0000313" key="6">
    <source>
        <dbReference type="EMBL" id="EES52300.1"/>
    </source>
</evidence>
<dbReference type="Pfam" id="PF07238">
    <property type="entry name" value="PilZ"/>
    <property type="match status" value="1"/>
</dbReference>
<keyword evidence="1" id="KW-0547">Nucleotide-binding</keyword>
<dbReference type="InterPro" id="IPR009057">
    <property type="entry name" value="Homeodomain-like_sf"/>
</dbReference>
<dbReference type="Pfam" id="PF00158">
    <property type="entry name" value="Sigma54_activat"/>
    <property type="match status" value="1"/>
</dbReference>
<dbReference type="PANTHER" id="PTHR32071">
    <property type="entry name" value="TRANSCRIPTIONAL REGULATORY PROTEIN"/>
    <property type="match status" value="1"/>
</dbReference>
<dbReference type="GO" id="GO:0005524">
    <property type="term" value="F:ATP binding"/>
    <property type="evidence" value="ECO:0007669"/>
    <property type="project" value="UniProtKB-KW"/>
</dbReference>
<reference evidence="6 7" key="1">
    <citation type="journal article" date="2009" name="Appl. Environ. Microbiol.">
        <title>Community genomic and proteomic analyses of chemoautotrophic iron-oxidizing "Leptospirillum rubarum" (Group II) and "Leptospirillum ferrodiazotrophum" (Group III) bacteria in acid mine drainage biofilms.</title>
        <authorList>
            <person name="Goltsman D.S."/>
            <person name="Denef V.J."/>
            <person name="Singer S.W."/>
            <person name="VerBerkmoes N.C."/>
            <person name="Lefsrud M."/>
            <person name="Mueller R.S."/>
            <person name="Dick G.J."/>
            <person name="Sun C.L."/>
            <person name="Wheeler K.E."/>
            <person name="Zemla A."/>
            <person name="Baker B.J."/>
            <person name="Hauser L."/>
            <person name="Land M."/>
            <person name="Shah M.B."/>
            <person name="Thelen M.P."/>
            <person name="Hettich R.L."/>
            <person name="Banfield J.F."/>
        </authorList>
    </citation>
    <scope>NUCLEOTIDE SEQUENCE [LARGE SCALE GENOMIC DNA]</scope>
</reference>
<dbReference type="Pfam" id="PF25601">
    <property type="entry name" value="AAA_lid_14"/>
    <property type="match status" value="1"/>
</dbReference>
<accession>C6HYL5</accession>
<keyword evidence="7" id="KW-1185">Reference proteome</keyword>
<dbReference type="PANTHER" id="PTHR32071:SF113">
    <property type="entry name" value="ALGINATE BIOSYNTHESIS TRANSCRIPTIONAL REGULATORY PROTEIN ALGB"/>
    <property type="match status" value="1"/>
</dbReference>
<name>C6HYL5_9BACT</name>
<evidence type="ECO:0000256" key="1">
    <source>
        <dbReference type="ARBA" id="ARBA00022741"/>
    </source>
</evidence>
<dbReference type="InterPro" id="IPR002078">
    <property type="entry name" value="Sigma_54_int"/>
</dbReference>
<dbReference type="PROSITE" id="PS00675">
    <property type="entry name" value="SIGMA54_INTERACT_1"/>
    <property type="match status" value="1"/>
</dbReference>
<dbReference type="CDD" id="cd00009">
    <property type="entry name" value="AAA"/>
    <property type="match status" value="1"/>
</dbReference>
<dbReference type="Proteomes" id="UP000009374">
    <property type="component" value="Unassembled WGS sequence"/>
</dbReference>
<sequence length="451" mass="50251">MRQFDRFPAEAEVRVFTPALGKSPAKGVLRDLSLSGGFICTSESVPVNSWVNLEIDHGSLGVIRTNAQVVRPGDQGFGAHFFWTDRKVFRSLRNLLVPFSDKEENEDSLLRKIWSTRLFNSPDSLVNTMISWCNNTFDLSEEGGKGEEFYEGTSPAIQKVYEKIRLFAPTSLPVLLEGETGTGKEVFARTVHRLSQNADGPLVAVNCGAIPQTLAESLLFGHEKGSFTGANTRQKGHFEEATGGTIFLDEIADLPLPIQVKLLRVLQERAFTRVGSQEEIPLSCRIVAASNKDLKREVREGRFRQDLYYRLEGVAVTLPPLRERVEDILPMARFLSRKLSTRMGLITKDFSAAAERLIQSHPWPGNVRDLANAIHRSLVVSRHIEILPEDLGLGGPVGSGTLRERKERYEREVLHSCLLRNAGNVARVSSELGISTPSVYNLMKKYSLHGV</sequence>
<dbReference type="GO" id="GO:0006355">
    <property type="term" value="P:regulation of DNA-templated transcription"/>
    <property type="evidence" value="ECO:0007669"/>
    <property type="project" value="InterPro"/>
</dbReference>
<evidence type="ECO:0000256" key="3">
    <source>
        <dbReference type="ARBA" id="ARBA00023015"/>
    </source>
</evidence>
<keyword evidence="3" id="KW-0805">Transcription regulation</keyword>
<dbReference type="InterPro" id="IPR058031">
    <property type="entry name" value="AAA_lid_NorR"/>
</dbReference>
<protein>
    <submittedName>
        <fullName evidence="6">Sigma54 specific transcriptional regulator, Fis family</fullName>
    </submittedName>
</protein>
<dbReference type="Gene3D" id="1.10.8.60">
    <property type="match status" value="1"/>
</dbReference>
<dbReference type="GO" id="GO:0035438">
    <property type="term" value="F:cyclic-di-GMP binding"/>
    <property type="evidence" value="ECO:0007669"/>
    <property type="project" value="InterPro"/>
</dbReference>
<evidence type="ECO:0000256" key="4">
    <source>
        <dbReference type="ARBA" id="ARBA00023163"/>
    </source>
</evidence>
<keyword evidence="2" id="KW-0067">ATP-binding</keyword>
<feature type="domain" description="Sigma-54 factor interaction" evidence="5">
    <location>
        <begin position="150"/>
        <end position="379"/>
    </location>
</feature>
<dbReference type="InterPro" id="IPR003593">
    <property type="entry name" value="AAA+_ATPase"/>
</dbReference>
<dbReference type="SMART" id="SM00382">
    <property type="entry name" value="AAA"/>
    <property type="match status" value="1"/>
</dbReference>
<dbReference type="EMBL" id="GG693878">
    <property type="protein sequence ID" value="EES52300.1"/>
    <property type="molecule type" value="Genomic_DNA"/>
</dbReference>
<proteinExistence type="predicted"/>
<organism evidence="6 7">
    <name type="scientific">Leptospirillum ferrodiazotrophum</name>
    <dbReference type="NCBI Taxonomy" id="412449"/>
    <lineage>
        <taxon>Bacteria</taxon>
        <taxon>Pseudomonadati</taxon>
        <taxon>Nitrospirota</taxon>
        <taxon>Nitrospiria</taxon>
        <taxon>Nitrospirales</taxon>
        <taxon>Nitrospiraceae</taxon>
        <taxon>Leptospirillum</taxon>
    </lineage>
</organism>
<dbReference type="Gene3D" id="1.10.10.60">
    <property type="entry name" value="Homeodomain-like"/>
    <property type="match status" value="1"/>
</dbReference>
<dbReference type="Pfam" id="PF02954">
    <property type="entry name" value="HTH_8"/>
    <property type="match status" value="1"/>
</dbReference>
<dbReference type="AlphaFoldDB" id="C6HYL5"/>
<evidence type="ECO:0000256" key="2">
    <source>
        <dbReference type="ARBA" id="ARBA00022840"/>
    </source>
</evidence>
<dbReference type="SUPFAM" id="SSF141371">
    <property type="entry name" value="PilZ domain-like"/>
    <property type="match status" value="1"/>
</dbReference>